<keyword evidence="3" id="KW-1185">Reference proteome</keyword>
<dbReference type="PANTHER" id="PTHR40086:SF1">
    <property type="entry name" value="CELL CYCLE REGULATOR CCRZ"/>
    <property type="match status" value="1"/>
</dbReference>
<dbReference type="InterPro" id="IPR002575">
    <property type="entry name" value="Aminoglycoside_PTrfase"/>
</dbReference>
<sequence length="264" mass="29373">MTFGLSQDWEIESAGGSTGNAFIGISTQHDTKKIFLKRNTSPFLAALSAEEITPKLLWTKRMPSGDVITAQQWVDGWTLTKGEVQNQRTAQLLAKVHSSNLLKSMLEKIGGSFVTPDQMLQQLSAGLPTKAKQSAAIATGLRWLENHTLQVPISSYRVCHGDLNKKNWLQTRSGNLFLVDWDQAMLTDPAYDLTTVLLNYIPFGKWSWWLSAYGLTLDEVLLQRIQWFAILQQVAQGCAQSTAKDVAAMQQTIASLTKMINVND</sequence>
<name>X0PE85_9LACO</name>
<dbReference type="Pfam" id="PF01636">
    <property type="entry name" value="APH"/>
    <property type="match status" value="1"/>
</dbReference>
<dbReference type="STRING" id="1423734.FC83_GL000793"/>
<dbReference type="SUPFAM" id="SSF56112">
    <property type="entry name" value="Protein kinase-like (PK-like)"/>
    <property type="match status" value="1"/>
</dbReference>
<dbReference type="InterPro" id="IPR052077">
    <property type="entry name" value="CcrZ_PhaseVar_Mediator"/>
</dbReference>
<dbReference type="eggNOG" id="COG0510">
    <property type="taxonomic scope" value="Bacteria"/>
</dbReference>
<dbReference type="InterPro" id="IPR011009">
    <property type="entry name" value="Kinase-like_dom_sf"/>
</dbReference>
<evidence type="ECO:0000259" key="1">
    <source>
        <dbReference type="Pfam" id="PF01636"/>
    </source>
</evidence>
<dbReference type="OrthoDB" id="3171511at2"/>
<dbReference type="RefSeq" id="WP_035452324.1">
    <property type="nucleotide sequence ID" value="NZ_AZGA01000011.1"/>
</dbReference>
<gene>
    <name evidence="2" type="ORF">FC83_GL000793</name>
</gene>
<dbReference type="EMBL" id="AZGA01000011">
    <property type="protein sequence ID" value="KRM35766.1"/>
    <property type="molecule type" value="Genomic_DNA"/>
</dbReference>
<dbReference type="AlphaFoldDB" id="X0PE85"/>
<dbReference type="Proteomes" id="UP000051236">
    <property type="component" value="Unassembled WGS sequence"/>
</dbReference>
<dbReference type="GO" id="GO:0016740">
    <property type="term" value="F:transferase activity"/>
    <property type="evidence" value="ECO:0007669"/>
    <property type="project" value="UniProtKB-KW"/>
</dbReference>
<evidence type="ECO:0000313" key="3">
    <source>
        <dbReference type="Proteomes" id="UP000051236"/>
    </source>
</evidence>
<feature type="domain" description="Aminoglycoside phosphotransferase" evidence="1">
    <location>
        <begin position="43"/>
        <end position="213"/>
    </location>
</feature>
<reference evidence="2 3" key="1">
    <citation type="journal article" date="2015" name="Genome Announc.">
        <title>Expanding the biotechnology potential of lactobacilli through comparative genomics of 213 strains and associated genera.</title>
        <authorList>
            <person name="Sun Z."/>
            <person name="Harris H.M."/>
            <person name="McCann A."/>
            <person name="Guo C."/>
            <person name="Argimon S."/>
            <person name="Zhang W."/>
            <person name="Yang X."/>
            <person name="Jeffery I.B."/>
            <person name="Cooney J.C."/>
            <person name="Kagawa T.F."/>
            <person name="Liu W."/>
            <person name="Song Y."/>
            <person name="Salvetti E."/>
            <person name="Wrobel A."/>
            <person name="Rasinkangas P."/>
            <person name="Parkhill J."/>
            <person name="Rea M.C."/>
            <person name="O'Sullivan O."/>
            <person name="Ritari J."/>
            <person name="Douillard F.P."/>
            <person name="Paul Ross R."/>
            <person name="Yang R."/>
            <person name="Briner A.E."/>
            <person name="Felis G.E."/>
            <person name="de Vos W.M."/>
            <person name="Barrangou R."/>
            <person name="Klaenhammer T.R."/>
            <person name="Caufield P.W."/>
            <person name="Cui Y."/>
            <person name="Zhang H."/>
            <person name="O'Toole P.W."/>
        </authorList>
    </citation>
    <scope>NUCLEOTIDE SEQUENCE [LARGE SCALE GENOMIC DNA]</scope>
    <source>
        <strain evidence="2 3">DSM 18527</strain>
    </source>
</reference>
<protein>
    <submittedName>
        <fullName evidence="2">Aminoglycoside phosphotransferase</fullName>
    </submittedName>
</protein>
<dbReference type="Gene3D" id="3.90.1200.10">
    <property type="match status" value="1"/>
</dbReference>
<organism evidence="2 3">
    <name type="scientific">Agrilactobacillus composti DSM 18527 = JCM 14202</name>
    <dbReference type="NCBI Taxonomy" id="1423734"/>
    <lineage>
        <taxon>Bacteria</taxon>
        <taxon>Bacillati</taxon>
        <taxon>Bacillota</taxon>
        <taxon>Bacilli</taxon>
        <taxon>Lactobacillales</taxon>
        <taxon>Lactobacillaceae</taxon>
        <taxon>Agrilactobacillus</taxon>
    </lineage>
</organism>
<comment type="caution">
    <text evidence="2">The sequence shown here is derived from an EMBL/GenBank/DDBJ whole genome shotgun (WGS) entry which is preliminary data.</text>
</comment>
<proteinExistence type="predicted"/>
<dbReference type="PATRIC" id="fig|1423734.3.peg.801"/>
<evidence type="ECO:0000313" key="2">
    <source>
        <dbReference type="EMBL" id="KRM35766.1"/>
    </source>
</evidence>
<keyword evidence="2" id="KW-0808">Transferase</keyword>
<dbReference type="PANTHER" id="PTHR40086">
    <property type="entry name" value="PHOSPHOTRANSFERASE YTMP-RELATED"/>
    <property type="match status" value="1"/>
</dbReference>
<accession>X0PE85</accession>